<dbReference type="SUPFAM" id="SSF141868">
    <property type="entry name" value="EAL domain-like"/>
    <property type="match status" value="1"/>
</dbReference>
<dbReference type="CDD" id="cd01948">
    <property type="entry name" value="EAL"/>
    <property type="match status" value="1"/>
</dbReference>
<evidence type="ECO:0000259" key="3">
    <source>
        <dbReference type="PROSITE" id="PS50887"/>
    </source>
</evidence>
<dbReference type="InterPro" id="IPR029787">
    <property type="entry name" value="Nucleotide_cyclase"/>
</dbReference>
<organism evidence="4 5">
    <name type="scientific">Marinomonas arenicola</name>
    <dbReference type="NCBI Taxonomy" id="569601"/>
    <lineage>
        <taxon>Bacteria</taxon>
        <taxon>Pseudomonadati</taxon>
        <taxon>Pseudomonadota</taxon>
        <taxon>Gammaproteobacteria</taxon>
        <taxon>Oceanospirillales</taxon>
        <taxon>Oceanospirillaceae</taxon>
        <taxon>Marinomonas</taxon>
    </lineage>
</organism>
<dbReference type="InterPro" id="IPR000160">
    <property type="entry name" value="GGDEF_dom"/>
</dbReference>
<dbReference type="InterPro" id="IPR001633">
    <property type="entry name" value="EAL_dom"/>
</dbReference>
<dbReference type="SMART" id="SM00091">
    <property type="entry name" value="PAS"/>
    <property type="match status" value="2"/>
</dbReference>
<protein>
    <submittedName>
        <fullName evidence="4">EAL domain-containing protein</fullName>
    </submittedName>
</protein>
<dbReference type="NCBIfam" id="TIGR00229">
    <property type="entry name" value="sensory_box"/>
    <property type="match status" value="1"/>
</dbReference>
<proteinExistence type="predicted"/>
<dbReference type="PROSITE" id="PS50883">
    <property type="entry name" value="EAL"/>
    <property type="match status" value="1"/>
</dbReference>
<dbReference type="Proteomes" id="UP001379949">
    <property type="component" value="Unassembled WGS sequence"/>
</dbReference>
<dbReference type="PANTHER" id="PTHR44757">
    <property type="entry name" value="DIGUANYLATE CYCLASE DGCP"/>
    <property type="match status" value="1"/>
</dbReference>
<name>A0ABU9G5X4_9GAMM</name>
<reference evidence="4 5" key="1">
    <citation type="submission" date="2024-02" db="EMBL/GenBank/DDBJ databases">
        <title>Bacteria isolated from the canopy kelp, Nereocystis luetkeana.</title>
        <authorList>
            <person name="Pfister C.A."/>
            <person name="Younker I.T."/>
            <person name="Light S.H."/>
        </authorList>
    </citation>
    <scope>NUCLEOTIDE SEQUENCE [LARGE SCALE GENOMIC DNA]</scope>
    <source>
        <strain evidence="4 5">TI.4.07</strain>
    </source>
</reference>
<evidence type="ECO:0000313" key="5">
    <source>
        <dbReference type="Proteomes" id="UP001379949"/>
    </source>
</evidence>
<evidence type="ECO:0000259" key="2">
    <source>
        <dbReference type="PROSITE" id="PS50883"/>
    </source>
</evidence>
<dbReference type="NCBIfam" id="TIGR00254">
    <property type="entry name" value="GGDEF"/>
    <property type="match status" value="1"/>
</dbReference>
<dbReference type="PANTHER" id="PTHR44757:SF2">
    <property type="entry name" value="BIOFILM ARCHITECTURE MAINTENANCE PROTEIN MBAA"/>
    <property type="match status" value="1"/>
</dbReference>
<evidence type="ECO:0000259" key="1">
    <source>
        <dbReference type="PROSITE" id="PS50112"/>
    </source>
</evidence>
<dbReference type="InterPro" id="IPR052155">
    <property type="entry name" value="Biofilm_reg_signaling"/>
</dbReference>
<dbReference type="Pfam" id="PF00989">
    <property type="entry name" value="PAS"/>
    <property type="match status" value="1"/>
</dbReference>
<dbReference type="Pfam" id="PF00990">
    <property type="entry name" value="GGDEF"/>
    <property type="match status" value="1"/>
</dbReference>
<keyword evidence="5" id="KW-1185">Reference proteome</keyword>
<dbReference type="CDD" id="cd00130">
    <property type="entry name" value="PAS"/>
    <property type="match status" value="1"/>
</dbReference>
<dbReference type="RefSeq" id="WP_341567528.1">
    <property type="nucleotide sequence ID" value="NZ_JBAKAR010000009.1"/>
</dbReference>
<dbReference type="PROSITE" id="PS50887">
    <property type="entry name" value="GGDEF"/>
    <property type="match status" value="1"/>
</dbReference>
<dbReference type="SUPFAM" id="SSF55073">
    <property type="entry name" value="Nucleotide cyclase"/>
    <property type="match status" value="1"/>
</dbReference>
<dbReference type="Gene3D" id="3.30.70.270">
    <property type="match status" value="1"/>
</dbReference>
<feature type="domain" description="EAL" evidence="2">
    <location>
        <begin position="417"/>
        <end position="672"/>
    </location>
</feature>
<dbReference type="SUPFAM" id="SSF55785">
    <property type="entry name" value="PYP-like sensor domain (PAS domain)"/>
    <property type="match status" value="1"/>
</dbReference>
<gene>
    <name evidence="4" type="ORF">V6242_12035</name>
</gene>
<dbReference type="InterPro" id="IPR043128">
    <property type="entry name" value="Rev_trsase/Diguanyl_cyclase"/>
</dbReference>
<dbReference type="SMART" id="SM00267">
    <property type="entry name" value="GGDEF"/>
    <property type="match status" value="1"/>
</dbReference>
<dbReference type="InterPro" id="IPR013767">
    <property type="entry name" value="PAS_fold"/>
</dbReference>
<dbReference type="CDD" id="cd01949">
    <property type="entry name" value="GGDEF"/>
    <property type="match status" value="1"/>
</dbReference>
<feature type="domain" description="PAS" evidence="1">
    <location>
        <begin position="118"/>
        <end position="188"/>
    </location>
</feature>
<dbReference type="SMART" id="SM00052">
    <property type="entry name" value="EAL"/>
    <property type="match status" value="1"/>
</dbReference>
<dbReference type="Gene3D" id="3.30.450.20">
    <property type="entry name" value="PAS domain"/>
    <property type="match status" value="1"/>
</dbReference>
<accession>A0ABU9G5X4</accession>
<comment type="caution">
    <text evidence="4">The sequence shown here is derived from an EMBL/GenBank/DDBJ whole genome shotgun (WGS) entry which is preliminary data.</text>
</comment>
<feature type="domain" description="GGDEF" evidence="3">
    <location>
        <begin position="275"/>
        <end position="408"/>
    </location>
</feature>
<dbReference type="PROSITE" id="PS50112">
    <property type="entry name" value="PAS"/>
    <property type="match status" value="1"/>
</dbReference>
<sequence length="672" mass="77324">MNKKIFDHLPIPCLSTDNTFQIFESNGAAKQIFGRYIESDGFSGVLKTITRLIVSDLSLFFAWVESDDVFKESIILDIQCANGIKKFSISHSRFSVEERVVLVFTFSPITHRVDSDFQIDLYRNVFERSNQSIYISDAEGKILFVNPSFTHFFGYSLQQVKKKKDHVLYHEDAQDKHLQALNKLIYDVEQVEERMTCITAFEDSLPIECSVNIVIIQDESSYKFLHFIEDITQQVSAEQNMKSVAFKDPLTGIENRHSFNLKFDEVFSEAQRLGEQLSLFFIDLDKFKYINDEYGHEYGDSLLIHVAERLKSSCKRSDFVARLGGDEFVILIQGDQIRTNLELIARRLLSELSKPFSLKELTYQCTCSIGIAQYPNDAMSQTDLLHAADSAMYLAKRSGRNDFSFYNYEVQKETSLKSHRLKEIEKAIKNDALVLYFQPVHNMITGDVLSFEALARYIDETGQCHLPSYFLPFIEDDPLLYKLAIYQIRELKRYIKVWKHHGVHLPISINLSSYQIKSDAVMAEFQLVAETSPDISRFIKIEVTETMLFEESNVAVKNLAKLTDLGYSLVLDDFGTGHSSIYSLKKIKFESVKVDKIFVDEINYPSRMKSDDKRFLNAIIAMLRNLNTNIVCEGVENSKQINYLTQRGCQVGQGFYYSEAIPRGKVLKYLGM</sequence>
<dbReference type="InterPro" id="IPR000014">
    <property type="entry name" value="PAS"/>
</dbReference>
<dbReference type="Pfam" id="PF00563">
    <property type="entry name" value="EAL"/>
    <property type="match status" value="1"/>
</dbReference>
<dbReference type="EMBL" id="JBAKAR010000009">
    <property type="protein sequence ID" value="MEL0613876.1"/>
    <property type="molecule type" value="Genomic_DNA"/>
</dbReference>
<evidence type="ECO:0000313" key="4">
    <source>
        <dbReference type="EMBL" id="MEL0613876.1"/>
    </source>
</evidence>
<dbReference type="InterPro" id="IPR035965">
    <property type="entry name" value="PAS-like_dom_sf"/>
</dbReference>
<dbReference type="InterPro" id="IPR035919">
    <property type="entry name" value="EAL_sf"/>
</dbReference>
<dbReference type="Gene3D" id="3.20.20.450">
    <property type="entry name" value="EAL domain"/>
    <property type="match status" value="1"/>
</dbReference>